<evidence type="ECO:0000256" key="8">
    <source>
        <dbReference type="ARBA" id="ARBA00023125"/>
    </source>
</evidence>
<evidence type="ECO:0000256" key="9">
    <source>
        <dbReference type="ARBA" id="ARBA00023163"/>
    </source>
</evidence>
<dbReference type="InterPro" id="IPR036388">
    <property type="entry name" value="WH-like_DNA-bd_sf"/>
</dbReference>
<evidence type="ECO:0000313" key="15">
    <source>
        <dbReference type="Proteomes" id="UP000035682"/>
    </source>
</evidence>
<organism evidence="15 16">
    <name type="scientific">Strongyloides ratti</name>
    <name type="common">Parasitic roundworm</name>
    <dbReference type="NCBI Taxonomy" id="34506"/>
    <lineage>
        <taxon>Eukaryota</taxon>
        <taxon>Metazoa</taxon>
        <taxon>Ecdysozoa</taxon>
        <taxon>Nematoda</taxon>
        <taxon>Chromadorea</taxon>
        <taxon>Rhabditida</taxon>
        <taxon>Tylenchina</taxon>
        <taxon>Panagrolaimomorpha</taxon>
        <taxon>Strongyloidoidea</taxon>
        <taxon>Strongyloididae</taxon>
        <taxon>Strongyloides</taxon>
    </lineage>
</organism>
<keyword evidence="10 12" id="KW-0539">Nucleus</keyword>
<dbReference type="Gene3D" id="1.10.10.10">
    <property type="entry name" value="Winged helix-like DNA-binding domain superfamily/Winged helix DNA-binding domain"/>
    <property type="match status" value="2"/>
</dbReference>
<keyword evidence="9" id="KW-0804">Transcription</keyword>
<feature type="domain" description="Fork-head" evidence="14">
    <location>
        <begin position="303"/>
        <end position="353"/>
    </location>
</feature>
<keyword evidence="4" id="KW-0963">Cytoplasm</keyword>
<dbReference type="AlphaFoldDB" id="A0A7I5WCX4"/>
<dbReference type="WBParaSite" id="SRAE_1000273700a.1">
    <property type="protein sequence ID" value="SRAE_1000273700a.1"/>
    <property type="gene ID" value="WBGene00259353"/>
</dbReference>
<dbReference type="GO" id="GO:0005634">
    <property type="term" value="C:nucleus"/>
    <property type="evidence" value="ECO:0007669"/>
    <property type="project" value="UniProtKB-SubCell"/>
</dbReference>
<keyword evidence="5" id="KW-0597">Phosphoprotein</keyword>
<comment type="subcellular location">
    <subcellularLocation>
        <location evidence="2">Cytoplasm</location>
    </subcellularLocation>
    <subcellularLocation>
        <location evidence="1 12">Nucleus</location>
    </subcellularLocation>
</comment>
<dbReference type="GO" id="GO:0000981">
    <property type="term" value="F:DNA-binding transcription factor activity, RNA polymerase II-specific"/>
    <property type="evidence" value="ECO:0007669"/>
    <property type="project" value="TreeGrafter"/>
</dbReference>
<reference evidence="16" key="2">
    <citation type="submission" date="2020-12" db="UniProtKB">
        <authorList>
            <consortium name="WormBaseParasite"/>
        </authorList>
    </citation>
    <scope>IDENTIFICATION</scope>
</reference>
<feature type="compositionally biased region" description="Basic residues" evidence="13">
    <location>
        <begin position="472"/>
        <end position="481"/>
    </location>
</feature>
<feature type="compositionally biased region" description="Low complexity" evidence="13">
    <location>
        <begin position="24"/>
        <end position="57"/>
    </location>
</feature>
<evidence type="ECO:0000256" key="6">
    <source>
        <dbReference type="ARBA" id="ARBA00022604"/>
    </source>
</evidence>
<evidence type="ECO:0000256" key="2">
    <source>
        <dbReference type="ARBA" id="ARBA00004496"/>
    </source>
</evidence>
<dbReference type="CDD" id="cd20032">
    <property type="entry name" value="FH_FOXO"/>
    <property type="match status" value="1"/>
</dbReference>
<feature type="compositionally biased region" description="Polar residues" evidence="13">
    <location>
        <begin position="784"/>
        <end position="798"/>
    </location>
</feature>
<protein>
    <recommendedName>
        <fullName evidence="11">Forkhead box protein O</fullName>
    </recommendedName>
</protein>
<evidence type="ECO:0000256" key="5">
    <source>
        <dbReference type="ARBA" id="ARBA00022553"/>
    </source>
</evidence>
<evidence type="ECO:0000256" key="4">
    <source>
        <dbReference type="ARBA" id="ARBA00022490"/>
    </source>
</evidence>
<evidence type="ECO:0000256" key="7">
    <source>
        <dbReference type="ARBA" id="ARBA00023015"/>
    </source>
</evidence>
<feature type="compositionally biased region" description="Polar residues" evidence="13">
    <location>
        <begin position="105"/>
        <end position="120"/>
    </location>
</feature>
<evidence type="ECO:0000256" key="12">
    <source>
        <dbReference type="PROSITE-ProRule" id="PRU00089"/>
    </source>
</evidence>
<dbReference type="InterPro" id="IPR001766">
    <property type="entry name" value="Fork_head_dom"/>
</dbReference>
<name>A0A7I5WCX4_STRRB</name>
<evidence type="ECO:0000256" key="13">
    <source>
        <dbReference type="SAM" id="MobiDB-lite"/>
    </source>
</evidence>
<dbReference type="PROSITE" id="PS50039">
    <property type="entry name" value="FORK_HEAD_3"/>
    <property type="match status" value="2"/>
</dbReference>
<dbReference type="Proteomes" id="UP000035682">
    <property type="component" value="Unplaced"/>
</dbReference>
<feature type="region of interest" description="Disordered" evidence="13">
    <location>
        <begin position="464"/>
        <end position="495"/>
    </location>
</feature>
<proteinExistence type="predicted"/>
<keyword evidence="15" id="KW-1185">Reference proteome</keyword>
<evidence type="ECO:0000256" key="1">
    <source>
        <dbReference type="ARBA" id="ARBA00004123"/>
    </source>
</evidence>
<reference evidence="15" key="1">
    <citation type="submission" date="2014-09" db="EMBL/GenBank/DDBJ databases">
        <authorList>
            <person name="Martin A.A."/>
        </authorList>
    </citation>
    <scope>NUCLEOTIDE SEQUENCE</scope>
    <source>
        <strain evidence="15">ED321</strain>
    </source>
</reference>
<feature type="region of interest" description="Disordered" evidence="13">
    <location>
        <begin position="1"/>
        <end position="155"/>
    </location>
</feature>
<dbReference type="InterPro" id="IPR030456">
    <property type="entry name" value="TF_fork_head_CS_2"/>
</dbReference>
<keyword evidence="7" id="KW-0805">Transcription regulation</keyword>
<dbReference type="GO" id="GO:0000978">
    <property type="term" value="F:RNA polymerase II cis-regulatory region sequence-specific DNA binding"/>
    <property type="evidence" value="ECO:0007669"/>
    <property type="project" value="TreeGrafter"/>
</dbReference>
<feature type="DNA-binding region" description="Fork-head" evidence="12">
    <location>
        <begin position="303"/>
        <end position="353"/>
    </location>
</feature>
<dbReference type="PANTHER" id="PTHR45767:SF2">
    <property type="entry name" value="FORKHEAD BOX PROTEIN O"/>
    <property type="match status" value="1"/>
</dbReference>
<evidence type="ECO:0000313" key="16">
    <source>
        <dbReference type="WBParaSite" id="SRAE_1000273700a.1"/>
    </source>
</evidence>
<keyword evidence="3" id="KW-0217">Developmental protein</keyword>
<feature type="DNA-binding region" description="Fork-head" evidence="12">
    <location>
        <begin position="495"/>
        <end position="588"/>
    </location>
</feature>
<feature type="region of interest" description="Disordered" evidence="13">
    <location>
        <begin position="784"/>
        <end position="804"/>
    </location>
</feature>
<dbReference type="PANTHER" id="PTHR45767">
    <property type="entry name" value="FORKHEAD BOX PROTEIN O"/>
    <property type="match status" value="1"/>
</dbReference>
<dbReference type="PRINTS" id="PR00053">
    <property type="entry name" value="FORKHEAD"/>
</dbReference>
<keyword evidence="8 12" id="KW-0238">DNA-binding</keyword>
<sequence>MSGHPYSQQYTSISSHYQQSGHLPSTNGFPSTSSPSTNNSGNNQLPTSSSPASVSTSIHNSSRSEDVVMNSISSSPSSSRSSHFMGSGNGGGGGNSSIHNTGNNCVINRQPNLQSDTSGIPSYETGSGASSASSSHTRLTSNGDDSGVGSSHNLSHFEQTDHTTTFSHHVRNEDSFVHGVIRTSNNTEDLEPIERDRCNTWPLRRAAFDQNSNSPTVYDKIPEESDFCDSSENLPLDNSKHELNINNYSRTSSLNNSLLGNRHETNSFTDLNNSSGIKEEIDHMNGFDPSTTPKKTTTRRNAWGSHSYADLITQAIQSSPEQRLTLSQVYEWMVTNVPFFRDKGDSNSSAGWKMNTSIVSDDFSLEPELRGRCYTWPMPHVISPINEMDPEIDDCPSSITSSVTYLHHQTPDTPMTGYNLSGDMISNYGSNHSIATSCSIHNGSSNSIDGINTNLNIGNNNQHTTLSEHHQMPMKKKRIRKRNPDAVSQKKPNPWGEESYSDLIAKALECAPEKRMKLNEIYQWFSENIPYFNDRSSQEEAAGWKNSIRHNLSLHNRFMRIQNEGAGKSSWWVINPDAKNGRSQRRQRDRSNTIDTSKSAIDKKRRGAKKKTEHLNVMGLRTSVQSGLNNSIYGSNTPSLSHETFNQDQDDLMSANTFDSFTGFRQRAESNLSVQGNVNGVSPTLDAFDEYDTYPCYDMSSANNGSQVGDILDRTNQMQLGDGGMDPNGYRMNMGTGMINNPMKSIKEIIKPGDMAPQPPPSYHELNSVRNGTSIQQSPLLRTQLNGPMDKNSPSSIQPNGNNPMSPNGGYYNPSYSGQMVHQQMWMSSPMAQPPPAHLQGHIMQHNTMNQLSHHQMQQMNQMQGNNMLSCGAQSGNELPQDLQNLNMIETTQMTEMDFESLMRHEISINSNAPINFDL</sequence>
<feature type="compositionally biased region" description="Polar residues" evidence="13">
    <location>
        <begin position="1"/>
        <end position="23"/>
    </location>
</feature>
<keyword evidence="6" id="KW-0341">Growth regulation</keyword>
<dbReference type="SMART" id="SM00339">
    <property type="entry name" value="FH"/>
    <property type="match status" value="2"/>
</dbReference>
<evidence type="ECO:0000259" key="14">
    <source>
        <dbReference type="PROSITE" id="PS50039"/>
    </source>
</evidence>
<dbReference type="Pfam" id="PF00250">
    <property type="entry name" value="Forkhead"/>
    <property type="match status" value="2"/>
</dbReference>
<dbReference type="SUPFAM" id="SSF46785">
    <property type="entry name" value="Winged helix' DNA-binding domain"/>
    <property type="match status" value="2"/>
</dbReference>
<feature type="compositionally biased region" description="Polar residues" evidence="13">
    <location>
        <begin position="136"/>
        <end position="155"/>
    </location>
</feature>
<feature type="compositionally biased region" description="Low complexity" evidence="13">
    <location>
        <begin position="71"/>
        <end position="86"/>
    </location>
</feature>
<evidence type="ECO:0000256" key="3">
    <source>
        <dbReference type="ARBA" id="ARBA00022473"/>
    </source>
</evidence>
<accession>A0A7I5WCX4</accession>
<feature type="domain" description="Fork-head" evidence="14">
    <location>
        <begin position="495"/>
        <end position="588"/>
    </location>
</feature>
<feature type="region of interest" description="Disordered" evidence="13">
    <location>
        <begin position="575"/>
        <end position="596"/>
    </location>
</feature>
<evidence type="ECO:0000256" key="11">
    <source>
        <dbReference type="ARBA" id="ARBA00039893"/>
    </source>
</evidence>
<dbReference type="InterPro" id="IPR036390">
    <property type="entry name" value="WH_DNA-bd_sf"/>
</dbReference>
<evidence type="ECO:0000256" key="10">
    <source>
        <dbReference type="ARBA" id="ARBA00023242"/>
    </source>
</evidence>
<dbReference type="GO" id="GO:0005737">
    <property type="term" value="C:cytoplasm"/>
    <property type="evidence" value="ECO:0007669"/>
    <property type="project" value="UniProtKB-SubCell"/>
</dbReference>
<dbReference type="PROSITE" id="PS00658">
    <property type="entry name" value="FORK_HEAD_2"/>
    <property type="match status" value="1"/>
</dbReference>
<feature type="compositionally biased region" description="Low complexity" evidence="13">
    <location>
        <begin position="126"/>
        <end position="135"/>
    </location>
</feature>